<reference evidence="3 4" key="1">
    <citation type="submission" date="2014-07" db="EMBL/GenBank/DDBJ databases">
        <title>Draft genome of Clostridium sulfidigenes 113A isolated from sediments associated with methane hydrate from Krishna Godavari basin.</title>
        <authorList>
            <person name="Honkalas V.S."/>
            <person name="Dabir A.P."/>
            <person name="Arora P."/>
            <person name="Dhakephalkar P.K."/>
        </authorList>
    </citation>
    <scope>NUCLEOTIDE SEQUENCE [LARGE SCALE GENOMIC DNA]</scope>
    <source>
        <strain evidence="3 4">113A</strain>
    </source>
</reference>
<dbReference type="RefSeq" id="WP_035130023.1">
    <property type="nucleotide sequence ID" value="NZ_JPMD01000003.1"/>
</dbReference>
<feature type="coiled-coil region" evidence="1">
    <location>
        <begin position="187"/>
        <end position="241"/>
    </location>
</feature>
<dbReference type="AlphaFoldDB" id="A0A084JHH1"/>
<evidence type="ECO:0000313" key="4">
    <source>
        <dbReference type="Proteomes" id="UP000028542"/>
    </source>
</evidence>
<dbReference type="EMBL" id="JPMD01000003">
    <property type="protein sequence ID" value="KEZ88405.1"/>
    <property type="molecule type" value="Genomic_DNA"/>
</dbReference>
<keyword evidence="2" id="KW-0812">Transmembrane</keyword>
<feature type="transmembrane region" description="Helical" evidence="2">
    <location>
        <begin position="473"/>
        <end position="493"/>
    </location>
</feature>
<dbReference type="Proteomes" id="UP000028542">
    <property type="component" value="Unassembled WGS sequence"/>
</dbReference>
<dbReference type="PANTHER" id="PTHR37305:SF1">
    <property type="entry name" value="MEMBRANE PROTEIN"/>
    <property type="match status" value="1"/>
</dbReference>
<feature type="transmembrane region" description="Helical" evidence="2">
    <location>
        <begin position="522"/>
        <end position="548"/>
    </location>
</feature>
<dbReference type="GO" id="GO:0005886">
    <property type="term" value="C:plasma membrane"/>
    <property type="evidence" value="ECO:0007669"/>
    <property type="project" value="UniProtKB-SubCell"/>
</dbReference>
<dbReference type="PANTHER" id="PTHR37305">
    <property type="entry name" value="INTEGRAL MEMBRANE PROTEIN-RELATED"/>
    <property type="match status" value="1"/>
</dbReference>
<evidence type="ECO:0000256" key="2">
    <source>
        <dbReference type="SAM" id="Phobius"/>
    </source>
</evidence>
<keyword evidence="1" id="KW-0175">Coiled coil</keyword>
<keyword evidence="2" id="KW-0472">Membrane</keyword>
<evidence type="ECO:0000313" key="3">
    <source>
        <dbReference type="EMBL" id="KEZ88405.1"/>
    </source>
</evidence>
<proteinExistence type="predicted"/>
<organism evidence="3 4">
    <name type="scientific">Clostridium sulfidigenes</name>
    <dbReference type="NCBI Taxonomy" id="318464"/>
    <lineage>
        <taxon>Bacteria</taxon>
        <taxon>Bacillati</taxon>
        <taxon>Bacillota</taxon>
        <taxon>Clostridia</taxon>
        <taxon>Eubacteriales</taxon>
        <taxon>Clostridiaceae</taxon>
        <taxon>Clostridium</taxon>
    </lineage>
</organism>
<feature type="transmembrane region" description="Helical" evidence="2">
    <location>
        <begin position="380"/>
        <end position="404"/>
    </location>
</feature>
<feature type="transmembrane region" description="Helical" evidence="2">
    <location>
        <begin position="338"/>
        <end position="359"/>
    </location>
</feature>
<evidence type="ECO:0008006" key="5">
    <source>
        <dbReference type="Google" id="ProtNLM"/>
    </source>
</evidence>
<dbReference type="Pfam" id="PF12679">
    <property type="entry name" value="ABC2_membrane_2"/>
    <property type="match status" value="1"/>
</dbReference>
<dbReference type="STRING" id="318464.IO99_03115"/>
<keyword evidence="4" id="KW-1185">Reference proteome</keyword>
<evidence type="ECO:0000256" key="1">
    <source>
        <dbReference type="SAM" id="Coils"/>
    </source>
</evidence>
<comment type="caution">
    <text evidence="3">The sequence shown here is derived from an EMBL/GenBank/DDBJ whole genome shotgun (WGS) entry which is preliminary data.</text>
</comment>
<name>A0A084JHH1_9CLOT</name>
<feature type="transmembrane region" description="Helical" evidence="2">
    <location>
        <begin position="440"/>
        <end position="461"/>
    </location>
</feature>
<dbReference type="eggNOG" id="COG1277">
    <property type="taxonomic scope" value="Bacteria"/>
</dbReference>
<feature type="transmembrane region" description="Helical" evidence="2">
    <location>
        <begin position="21"/>
        <end position="39"/>
    </location>
</feature>
<accession>A0A084JHH1</accession>
<keyword evidence="2" id="KW-1133">Transmembrane helix</keyword>
<gene>
    <name evidence="3" type="ORF">IO99_03115</name>
</gene>
<protein>
    <recommendedName>
        <fullName evidence="5">Bacitracin ABC transporter permease</fullName>
    </recommendedName>
</protein>
<sequence length="555" mass="62993">MSKVCGLIKNELIKQYKKTSVKVIVILTLLASIMLPVALKFLQNRDESKWYINSYNQEIQWQQTEITNIDSSKKNKDIQKKIFEENIKKSQILIDNNVSWDDWRNEVAGEASNKSKEAIILSGISDGLVGEELFFNIHEFDVNMLNEYIDMSKENIQKAIDSKNKESKELYDSVIKNDYLGYLDKNIKASKEETKNLKATIKTSEGEVKKNPNNKNLVISLEESKAQLDALEKRLKATEYRYNNKIPYDNKNWKNNTIRDIAYKIDENGGRLLSETEFTQYNSEKIAKGYTYEEYKKDYEKKSKSIEQDIALDWYSLENNIPQVKFDNDIRNSVDRTYLMYVSVAIILCIIIGGGIVSSEYSTGTVRLLMIRPVSRWKILFSKLVSVFIIGYGVLLTTVILNIISSGIVNGFGGLATKVISFSGESIVEQSFIISIIPKLLFSSISLIFIIALVFAISTIIKNTALAVGLTTVAYLGSSVATMIMANLGMRWVGKTILPYMNLSTFITNSQYTEMFKSEYSIVLSSTMGAIQLIVFATILIIASFLVFQKRDVMN</sequence>
<dbReference type="GO" id="GO:0140359">
    <property type="term" value="F:ABC-type transporter activity"/>
    <property type="evidence" value="ECO:0007669"/>
    <property type="project" value="InterPro"/>
</dbReference>